<evidence type="ECO:0000313" key="1">
    <source>
        <dbReference type="EMBL" id="MCZ0926477.1"/>
    </source>
</evidence>
<reference evidence="1 2" key="1">
    <citation type="submission" date="2022-02" db="EMBL/GenBank/DDBJ databases">
        <title>Study of halophilic communities from a Mexican lake.</title>
        <authorList>
            <person name="Hernandez-Soto L.M."/>
            <person name="Martinez-Abarca F."/>
            <person name="Ramirez-Saad H.C."/>
            <person name="Aguirre-Garrido J.F."/>
        </authorList>
    </citation>
    <scope>NUCLEOTIDE SEQUENCE [LARGE SCALE GENOMIC DNA]</scope>
    <source>
        <strain evidence="1 2">Hjan13</strain>
    </source>
</reference>
<name>A0ABT4IS36_9GAMM</name>
<gene>
    <name evidence="1" type="ORF">L0635_05190</name>
</gene>
<dbReference type="RefSeq" id="WP_268901308.1">
    <property type="nucleotide sequence ID" value="NZ_JAKNQT010000001.1"/>
</dbReference>
<sequence length="181" mass="19918">MTSISAEARQALHQVAFADSRKDRLEILLRYAVQEGAEALLELFADLTELSEQVIENGKEHAIELLIQETDLHPYSAEKVAYPSLKGALVGILQAERVPPHARERVCQGCAYRAGTVANQCFETQQDTNMVLENASNFLCHARGIDEVSGEPMRPCIGHVYAANAHAKDCMEDRQGPEGEA</sequence>
<keyword evidence="2" id="KW-1185">Reference proteome</keyword>
<comment type="caution">
    <text evidence="1">The sequence shown here is derived from an EMBL/GenBank/DDBJ whole genome shotgun (WGS) entry which is preliminary data.</text>
</comment>
<protein>
    <submittedName>
        <fullName evidence="1">Uncharacterized protein</fullName>
    </submittedName>
</protein>
<dbReference type="EMBL" id="JAKNQU010000002">
    <property type="protein sequence ID" value="MCZ0926477.1"/>
    <property type="molecule type" value="Genomic_DNA"/>
</dbReference>
<proteinExistence type="predicted"/>
<dbReference type="Proteomes" id="UP001321125">
    <property type="component" value="Unassembled WGS sequence"/>
</dbReference>
<evidence type="ECO:0000313" key="2">
    <source>
        <dbReference type="Proteomes" id="UP001321125"/>
    </source>
</evidence>
<organism evidence="1 2">
    <name type="scientific">Vreelandella janggokensis</name>
    <dbReference type="NCBI Taxonomy" id="370767"/>
    <lineage>
        <taxon>Bacteria</taxon>
        <taxon>Pseudomonadati</taxon>
        <taxon>Pseudomonadota</taxon>
        <taxon>Gammaproteobacteria</taxon>
        <taxon>Oceanospirillales</taxon>
        <taxon>Halomonadaceae</taxon>
        <taxon>Vreelandella</taxon>
    </lineage>
</organism>
<accession>A0ABT4IS36</accession>